<feature type="compositionally biased region" description="Polar residues" evidence="2">
    <location>
        <begin position="161"/>
        <end position="175"/>
    </location>
</feature>
<feature type="domain" description="RFX-type winged-helix" evidence="3">
    <location>
        <begin position="69"/>
        <end position="144"/>
    </location>
</feature>
<proteinExistence type="predicted"/>
<accession>A0A1E3QM26</accession>
<dbReference type="GO" id="GO:0000978">
    <property type="term" value="F:RNA polymerase II cis-regulatory region sequence-specific DNA binding"/>
    <property type="evidence" value="ECO:0007669"/>
    <property type="project" value="TreeGrafter"/>
</dbReference>
<evidence type="ECO:0000313" key="5">
    <source>
        <dbReference type="Proteomes" id="UP000094336"/>
    </source>
</evidence>
<sequence length="509" mass="56023">KRARRADHAVLGDDGDAELKQLAYAALEVPFPDFAAQVRAAESDMAGTMPGKKSEVSEASSERLRQVFGMVWLLKACEAAPPAVVPRSRIYARYANICAEHVVKPLSPASFGKLVRILFPNLTTRRLGMRGQSKYHYCGIKLIGEETTPNSPAGFSESPFAPNTPSNHGSPGSFTSAVSTPLPSLSRFKLSLPAENDACYALQHVPDLHVRIDRANNASDLDMPLVLPPLHPYLPPGTDYDAADTLASLYKSHCTALFEALRYMQVKKLFYYLSSFNSTLTAPVQKLYTCDALLAWVERADLVTYRAIVKMLTKLSLQNVPTAVLQQLKSVGDTFPRRLEESLAHMPKTVVAAKGRAARAFANLLARLVKVIETGQACLRVLASSSDRQAMLADWNGLNFNELILRELPCSIENGSKVLNVLTRDVPHLLEDASALAPYSGYLLDLAAKFADTNPRLYLLISSNLLTVCLREISMAGGPSFGSWWLVRCWVDEYMNWELELGGFLAPEF</sequence>
<dbReference type="Pfam" id="PF02257">
    <property type="entry name" value="RFX_DNA_binding"/>
    <property type="match status" value="1"/>
</dbReference>
<reference evidence="5" key="1">
    <citation type="submission" date="2016-05" db="EMBL/GenBank/DDBJ databases">
        <title>Comparative genomics of biotechnologically important yeasts.</title>
        <authorList>
            <consortium name="DOE Joint Genome Institute"/>
            <person name="Riley R."/>
            <person name="Haridas S."/>
            <person name="Wolfe K.H."/>
            <person name="Lopes M.R."/>
            <person name="Hittinger C.T."/>
            <person name="Goker M."/>
            <person name="Salamov A."/>
            <person name="Wisecaver J."/>
            <person name="Long T.M."/>
            <person name="Aerts A.L."/>
            <person name="Barry K."/>
            <person name="Choi C."/>
            <person name="Clum A."/>
            <person name="Coughlan A.Y."/>
            <person name="Deshpande S."/>
            <person name="Douglass A.P."/>
            <person name="Hanson S.J."/>
            <person name="Klenk H.-P."/>
            <person name="Labutti K."/>
            <person name="Lapidus A."/>
            <person name="Lindquist E."/>
            <person name="Lipzen A."/>
            <person name="Meier-Kolthoff J.P."/>
            <person name="Ohm R.A."/>
            <person name="Otillar R.P."/>
            <person name="Pangilinan J."/>
            <person name="Peng Y."/>
            <person name="Rokas A."/>
            <person name="Rosa C.A."/>
            <person name="Scheuner C."/>
            <person name="Sibirny A.A."/>
            <person name="Slot J.C."/>
            <person name="Stielow J.B."/>
            <person name="Sun H."/>
            <person name="Kurtzman C.P."/>
            <person name="Blackwell M."/>
            <person name="Grigoriev I.V."/>
            <person name="Jeffries T.W."/>
        </authorList>
    </citation>
    <scope>NUCLEOTIDE SEQUENCE [LARGE SCALE GENOMIC DNA]</scope>
    <source>
        <strain evidence="5">NRRL Y-12698</strain>
    </source>
</reference>
<organism evidence="4 5">
    <name type="scientific">Babjeviella inositovora NRRL Y-12698</name>
    <dbReference type="NCBI Taxonomy" id="984486"/>
    <lineage>
        <taxon>Eukaryota</taxon>
        <taxon>Fungi</taxon>
        <taxon>Dikarya</taxon>
        <taxon>Ascomycota</taxon>
        <taxon>Saccharomycotina</taxon>
        <taxon>Pichiomycetes</taxon>
        <taxon>Serinales incertae sedis</taxon>
        <taxon>Babjeviella</taxon>
    </lineage>
</organism>
<dbReference type="Proteomes" id="UP000094336">
    <property type="component" value="Unassembled WGS sequence"/>
</dbReference>
<dbReference type="FunFam" id="1.10.10.10:FF:000422">
    <property type="entry name" value="DNA-binding protein RFX7"/>
    <property type="match status" value="1"/>
</dbReference>
<evidence type="ECO:0000313" key="4">
    <source>
        <dbReference type="EMBL" id="ODQ78735.1"/>
    </source>
</evidence>
<dbReference type="Pfam" id="PF25340">
    <property type="entry name" value="BCD_RFX"/>
    <property type="match status" value="1"/>
</dbReference>
<feature type="non-terminal residue" evidence="4">
    <location>
        <position position="509"/>
    </location>
</feature>
<dbReference type="InterPro" id="IPR057321">
    <property type="entry name" value="RFX1-4/6/8-like_BCD"/>
</dbReference>
<dbReference type="SUPFAM" id="SSF46785">
    <property type="entry name" value="Winged helix' DNA-binding domain"/>
    <property type="match status" value="1"/>
</dbReference>
<dbReference type="GeneID" id="30149300"/>
<dbReference type="Gene3D" id="1.10.10.10">
    <property type="entry name" value="Winged helix-like DNA-binding domain superfamily/Winged helix DNA-binding domain"/>
    <property type="match status" value="1"/>
</dbReference>
<dbReference type="InterPro" id="IPR039779">
    <property type="entry name" value="RFX-like"/>
</dbReference>
<evidence type="ECO:0000259" key="3">
    <source>
        <dbReference type="PROSITE" id="PS51526"/>
    </source>
</evidence>
<dbReference type="PANTHER" id="PTHR12619">
    <property type="entry name" value="RFX TRANSCRIPTION FACTOR FAMILY"/>
    <property type="match status" value="1"/>
</dbReference>
<keyword evidence="1" id="KW-0238">DNA-binding</keyword>
<protein>
    <recommendedName>
        <fullName evidence="3">RFX-type winged-helix domain-containing protein</fullName>
    </recommendedName>
</protein>
<feature type="region of interest" description="Disordered" evidence="2">
    <location>
        <begin position="151"/>
        <end position="175"/>
    </location>
</feature>
<name>A0A1E3QM26_9ASCO</name>
<gene>
    <name evidence="4" type="ORF">BABINDRAFT_29343</name>
</gene>
<dbReference type="EMBL" id="KV454434">
    <property type="protein sequence ID" value="ODQ78735.1"/>
    <property type="molecule type" value="Genomic_DNA"/>
</dbReference>
<dbReference type="OrthoDB" id="10056949at2759"/>
<dbReference type="RefSeq" id="XP_018984063.1">
    <property type="nucleotide sequence ID" value="XM_019131447.1"/>
</dbReference>
<evidence type="ECO:0000256" key="1">
    <source>
        <dbReference type="ARBA" id="ARBA00023125"/>
    </source>
</evidence>
<dbReference type="InterPro" id="IPR036388">
    <property type="entry name" value="WH-like_DNA-bd_sf"/>
</dbReference>
<dbReference type="PANTHER" id="PTHR12619:SF5">
    <property type="entry name" value="TRANSCRIPTION FACTOR RFX4"/>
    <property type="match status" value="1"/>
</dbReference>
<evidence type="ECO:0000256" key="2">
    <source>
        <dbReference type="SAM" id="MobiDB-lite"/>
    </source>
</evidence>
<feature type="non-terminal residue" evidence="4">
    <location>
        <position position="1"/>
    </location>
</feature>
<dbReference type="InterPro" id="IPR003150">
    <property type="entry name" value="DNA-bd_RFX"/>
</dbReference>
<dbReference type="GO" id="GO:0000981">
    <property type="term" value="F:DNA-binding transcription factor activity, RNA polymerase II-specific"/>
    <property type="evidence" value="ECO:0007669"/>
    <property type="project" value="TreeGrafter"/>
</dbReference>
<dbReference type="InterPro" id="IPR036390">
    <property type="entry name" value="WH_DNA-bd_sf"/>
</dbReference>
<dbReference type="AlphaFoldDB" id="A0A1E3QM26"/>
<keyword evidence="5" id="KW-1185">Reference proteome</keyword>
<dbReference type="STRING" id="984486.A0A1E3QM26"/>
<dbReference type="PROSITE" id="PS51526">
    <property type="entry name" value="RFX_DBD"/>
    <property type="match status" value="1"/>
</dbReference>